<reference evidence="3" key="1">
    <citation type="submission" date="2009-12" db="EMBL/GenBank/DDBJ databases">
        <title>The Genome Sequence of Anolis carolinensis (Green Anole Lizard).</title>
        <authorList>
            <consortium name="The Genome Sequencing Platform"/>
            <person name="Di Palma F."/>
            <person name="Alfoldi J."/>
            <person name="Heiman D."/>
            <person name="Young S."/>
            <person name="Grabherr M."/>
            <person name="Johnson J."/>
            <person name="Lander E.S."/>
            <person name="Lindblad-Toh K."/>
        </authorList>
    </citation>
    <scope>NUCLEOTIDE SEQUENCE [LARGE SCALE GENOMIC DNA]</scope>
    <source>
        <strain evidence="3">JBL SC #1</strain>
    </source>
</reference>
<evidence type="ECO:0000259" key="2">
    <source>
        <dbReference type="Pfam" id="PF24237"/>
    </source>
</evidence>
<evidence type="ECO:0000313" key="3">
    <source>
        <dbReference type="Ensembl" id="ENSACAP00000037960.1"/>
    </source>
</evidence>
<dbReference type="Proteomes" id="UP000001646">
    <property type="component" value="Unplaced"/>
</dbReference>
<dbReference type="GeneTree" id="ENSGT00960000189455"/>
<dbReference type="InParanoid" id="A0A803TRX0"/>
<feature type="coiled-coil region" evidence="1">
    <location>
        <begin position="46"/>
        <end position="73"/>
    </location>
</feature>
<dbReference type="AlphaFoldDB" id="A0A803TRX0"/>
<reference evidence="3" key="3">
    <citation type="submission" date="2025-09" db="UniProtKB">
        <authorList>
            <consortium name="Ensembl"/>
        </authorList>
    </citation>
    <scope>IDENTIFICATION</scope>
</reference>
<proteinExistence type="predicted"/>
<name>A0A803TRX0_ANOCA</name>
<keyword evidence="4" id="KW-1185">Reference proteome</keyword>
<feature type="domain" description="INO80 complex subunit E N-terminal" evidence="2">
    <location>
        <begin position="28"/>
        <end position="73"/>
    </location>
</feature>
<evidence type="ECO:0000256" key="1">
    <source>
        <dbReference type="SAM" id="Coils"/>
    </source>
</evidence>
<protein>
    <recommendedName>
        <fullName evidence="2">INO80 complex subunit E N-terminal domain-containing protein</fullName>
    </recommendedName>
</protein>
<keyword evidence="1" id="KW-0175">Coiled coil</keyword>
<evidence type="ECO:0000313" key="4">
    <source>
        <dbReference type="Proteomes" id="UP000001646"/>
    </source>
</evidence>
<organism evidence="3 4">
    <name type="scientific">Anolis carolinensis</name>
    <name type="common">Green anole</name>
    <name type="synonym">American chameleon</name>
    <dbReference type="NCBI Taxonomy" id="28377"/>
    <lineage>
        <taxon>Eukaryota</taxon>
        <taxon>Metazoa</taxon>
        <taxon>Chordata</taxon>
        <taxon>Craniata</taxon>
        <taxon>Vertebrata</taxon>
        <taxon>Euteleostomi</taxon>
        <taxon>Lepidosauria</taxon>
        <taxon>Squamata</taxon>
        <taxon>Bifurcata</taxon>
        <taxon>Unidentata</taxon>
        <taxon>Episquamata</taxon>
        <taxon>Toxicofera</taxon>
        <taxon>Iguania</taxon>
        <taxon>Dactyloidae</taxon>
        <taxon>Anolis</taxon>
    </lineage>
</organism>
<reference evidence="3" key="2">
    <citation type="submission" date="2025-08" db="UniProtKB">
        <authorList>
            <consortium name="Ensembl"/>
        </authorList>
    </citation>
    <scope>IDENTIFICATION</scope>
</reference>
<accession>A0A803TRX0</accession>
<dbReference type="Ensembl" id="ENSACAT00000043905.1">
    <property type="protein sequence ID" value="ENSACAP00000037960.1"/>
    <property type="gene ID" value="ENSACAG00000044868.1"/>
</dbReference>
<sequence length="76" mass="9024">FSFLDSPASSITHLTMKKTLRKNQGERYRLKFRRLCRAAKVLVYENAALCDEIARLEAKYLRVREERRFLLARGFT</sequence>
<dbReference type="Pfam" id="PF24237">
    <property type="entry name" value="INO80E"/>
    <property type="match status" value="1"/>
</dbReference>
<dbReference type="InterPro" id="IPR056515">
    <property type="entry name" value="INO80E_N"/>
</dbReference>